<dbReference type="SUPFAM" id="SSF52129">
    <property type="entry name" value="Caspase-like"/>
    <property type="match status" value="1"/>
</dbReference>
<organism evidence="3 4">
    <name type="scientific">Candidatus Limisoma faecipullorum</name>
    <dbReference type="NCBI Taxonomy" id="2840854"/>
    <lineage>
        <taxon>Bacteria</taxon>
        <taxon>Pseudomonadati</taxon>
        <taxon>Bacteroidota</taxon>
        <taxon>Bacteroidia</taxon>
        <taxon>Bacteroidales</taxon>
        <taxon>Candidatus Limisoma</taxon>
    </lineage>
</organism>
<sequence>GTTYMYRPVTNPYSRYGIYFLTDKASEDPLFVQDVDYTVSLNLAAADSDSGTAIWYEEDELYNPGLTGQNFLGRSFVNDGEISYEVPVPGMVSSGTVYVAAVSALMSDAVMNGYVSVDGKDMELDSGNTLPANSSTDYLEYGNLTVKTKADANVIVPENGILDLNIRIETSGNLKKAWMDFVSVAYPAINAIPSDYSQTRRYIPLKEGKAITVYPSSPGFMVWKVDECKSNPEFPFKTENCLMDDNGDGSSSFIDNRSLNWAEYVLFDTEREQLHPEFVEMVDNQNLHAMSVPDMLIITNSKLIAQAERLADYHRMYDGMDVAVVDQELIFNEFSSGARDAMGYRRFCKMLYDRNPEKFRYLLLFGPGTYDNRMLYTGEESQQLISYQSKDSYSQVRSYSTDDFFGFLDDSNTSYTSRQMQIAVGRIPFATTLEMDSYIDKLVGYMSDVNNSSSVWKNNMLLIGENGDDDVHVSQCESFMRYFNATGNYDMNITKLYLKAFADEKTVRTKFVENMNHGQNFVLFVGHGNPYSMTKTQEIMNLDKARETHYKYAPVMYFSTCDVARYDRGGSNIVESLLLNEEGGIISAIASTRVVYTNLNGKLSDAFAKSLTKSDDYYDGEKTVGKVLLDAKNTCGERTINRLKYHLIGDPALNFTFPENKVTITKVNGETLSESATVSTALADELEIEGVVEMADGSIDQMFNGKALVQLYDSNEYYTTARVADDNAVSSEKDLEQRGALLNEAEFMIESGMFKGTFIVPGYSVSDNDVMPLRVVAVSDDNRLCSGSSYAVVADRSAAPSLVSDYVAPEIREFCINDKDFFKDGQEVDSDFMLYAEIYDNSGVNNSVESLATSMYVSFDGGDITMPVNGYYPVENNGGIIEMPVYGMDEGRHTVELVVTDFSGNIVRKNLSFYVKSKADDFVMEISEKASSDFVEVDLQPVGNAGYSSAEIFVTDKGCNTVYRTVVDSFPYEWNLTDNDGNQLAPGVYDVTLSVDNYSLPSKKIVVLEQ</sequence>
<dbReference type="GO" id="GO:0006508">
    <property type="term" value="P:proteolysis"/>
    <property type="evidence" value="ECO:0007669"/>
    <property type="project" value="InterPro"/>
</dbReference>
<dbReference type="EMBL" id="JADIMC010000096">
    <property type="protein sequence ID" value="MBO8476979.1"/>
    <property type="molecule type" value="Genomic_DNA"/>
</dbReference>
<dbReference type="InterPro" id="IPR001769">
    <property type="entry name" value="Gingipain"/>
</dbReference>
<dbReference type="CDD" id="cd02258">
    <property type="entry name" value="Peptidase_C25_N"/>
    <property type="match status" value="1"/>
</dbReference>
<evidence type="ECO:0000313" key="3">
    <source>
        <dbReference type="EMBL" id="MBO8476979.1"/>
    </source>
</evidence>
<evidence type="ECO:0000313" key="4">
    <source>
        <dbReference type="Proteomes" id="UP000823598"/>
    </source>
</evidence>
<dbReference type="Proteomes" id="UP000823598">
    <property type="component" value="Unassembled WGS sequence"/>
</dbReference>
<reference evidence="3" key="2">
    <citation type="journal article" date="2021" name="PeerJ">
        <title>Extensive microbial diversity within the chicken gut microbiome revealed by metagenomics and culture.</title>
        <authorList>
            <person name="Gilroy R."/>
            <person name="Ravi A."/>
            <person name="Getino M."/>
            <person name="Pursley I."/>
            <person name="Horton D.L."/>
            <person name="Alikhan N.F."/>
            <person name="Baker D."/>
            <person name="Gharbi K."/>
            <person name="Hall N."/>
            <person name="Watson M."/>
            <person name="Adriaenssens E.M."/>
            <person name="Foster-Nyarko E."/>
            <person name="Jarju S."/>
            <person name="Secka A."/>
            <person name="Antonio M."/>
            <person name="Oren A."/>
            <person name="Chaudhuri R.R."/>
            <person name="La Ragione R."/>
            <person name="Hildebrand F."/>
            <person name="Pallen M.J."/>
        </authorList>
    </citation>
    <scope>NUCLEOTIDE SEQUENCE</scope>
    <source>
        <strain evidence="3">6919</strain>
    </source>
</reference>
<feature type="domain" description="Gingipain" evidence="2">
    <location>
        <begin position="295"/>
        <end position="654"/>
    </location>
</feature>
<feature type="non-terminal residue" evidence="3">
    <location>
        <position position="1"/>
    </location>
</feature>
<comment type="caution">
    <text evidence="3">The sequence shown here is derived from an EMBL/GenBank/DDBJ whole genome shotgun (WGS) entry which is preliminary data.</text>
</comment>
<proteinExistence type="predicted"/>
<name>A0A9D9IRY2_9BACT</name>
<dbReference type="Gene3D" id="3.40.50.10390">
    <property type="entry name" value="Gingipain r, domain 1"/>
    <property type="match status" value="1"/>
</dbReference>
<dbReference type="AlphaFoldDB" id="A0A9D9IRY2"/>
<dbReference type="GO" id="GO:0008234">
    <property type="term" value="F:cysteine-type peptidase activity"/>
    <property type="evidence" value="ECO:0007669"/>
    <property type="project" value="InterPro"/>
</dbReference>
<accession>A0A9D9IRY2</accession>
<dbReference type="NCBIfam" id="NF033707">
    <property type="entry name" value="T9SS_sortase"/>
    <property type="match status" value="1"/>
</dbReference>
<dbReference type="Pfam" id="PF01364">
    <property type="entry name" value="Peptidase_C25"/>
    <property type="match status" value="1"/>
</dbReference>
<evidence type="ECO:0000259" key="2">
    <source>
        <dbReference type="Pfam" id="PF01364"/>
    </source>
</evidence>
<dbReference type="InterPro" id="IPR029030">
    <property type="entry name" value="Caspase-like_dom_sf"/>
</dbReference>
<evidence type="ECO:0000256" key="1">
    <source>
        <dbReference type="ARBA" id="ARBA00022729"/>
    </source>
</evidence>
<dbReference type="InterPro" id="IPR029031">
    <property type="entry name" value="Gingipain_N_sf"/>
</dbReference>
<reference evidence="3" key="1">
    <citation type="submission" date="2020-10" db="EMBL/GenBank/DDBJ databases">
        <authorList>
            <person name="Gilroy R."/>
        </authorList>
    </citation>
    <scope>NUCLEOTIDE SEQUENCE</scope>
    <source>
        <strain evidence="3">6919</strain>
    </source>
</reference>
<dbReference type="Gene3D" id="3.40.50.1460">
    <property type="match status" value="1"/>
</dbReference>
<gene>
    <name evidence="3" type="primary">porU</name>
    <name evidence="3" type="ORF">IAB88_08305</name>
</gene>
<protein>
    <submittedName>
        <fullName evidence="3">Type IX secretion system sortase PorU</fullName>
    </submittedName>
</protein>
<keyword evidence="1" id="KW-0732">Signal</keyword>